<accession>A0A7W7D9L4</accession>
<proteinExistence type="predicted"/>
<evidence type="ECO:0008006" key="4">
    <source>
        <dbReference type="Google" id="ProtNLM"/>
    </source>
</evidence>
<dbReference type="RefSeq" id="WP_184882798.1">
    <property type="nucleotide sequence ID" value="NZ_BOOV01000005.1"/>
</dbReference>
<dbReference type="EMBL" id="JACHND010000001">
    <property type="protein sequence ID" value="MBB4702797.1"/>
    <property type="molecule type" value="Genomic_DNA"/>
</dbReference>
<evidence type="ECO:0000313" key="2">
    <source>
        <dbReference type="EMBL" id="MBB4702797.1"/>
    </source>
</evidence>
<dbReference type="GO" id="GO:0005975">
    <property type="term" value="P:carbohydrate metabolic process"/>
    <property type="evidence" value="ECO:0007669"/>
    <property type="project" value="UniProtKB-ARBA"/>
</dbReference>
<feature type="region of interest" description="Disordered" evidence="1">
    <location>
        <begin position="78"/>
        <end position="97"/>
    </location>
</feature>
<name>A0A7W7D9L4_9ACTN</name>
<feature type="compositionally biased region" description="Polar residues" evidence="1">
    <location>
        <begin position="83"/>
        <end position="97"/>
    </location>
</feature>
<comment type="caution">
    <text evidence="2">The sequence shown here is derived from an EMBL/GenBank/DDBJ whole genome shotgun (WGS) entry which is preliminary data.</text>
</comment>
<dbReference type="InterPro" id="IPR013783">
    <property type="entry name" value="Ig-like_fold"/>
</dbReference>
<protein>
    <recommendedName>
        <fullName evidence="4">Choice-of-anchor D domain-containing protein</fullName>
    </recommendedName>
</protein>
<organism evidence="2 3">
    <name type="scientific">Sphaerisporangium siamense</name>
    <dbReference type="NCBI Taxonomy" id="795645"/>
    <lineage>
        <taxon>Bacteria</taxon>
        <taxon>Bacillati</taxon>
        <taxon>Actinomycetota</taxon>
        <taxon>Actinomycetes</taxon>
        <taxon>Streptosporangiales</taxon>
        <taxon>Streptosporangiaceae</taxon>
        <taxon>Sphaerisporangium</taxon>
    </lineage>
</organism>
<dbReference type="Proteomes" id="UP000542210">
    <property type="component" value="Unassembled WGS sequence"/>
</dbReference>
<evidence type="ECO:0000313" key="3">
    <source>
        <dbReference type="Proteomes" id="UP000542210"/>
    </source>
</evidence>
<gene>
    <name evidence="2" type="ORF">BJ982_004341</name>
</gene>
<sequence>MRIESVGDATLKVTYMEVTGEGRAHFGQDGSCARKNLAPGVVCSFGVTFTPPADGAAAQATLVIHHNVGAHPTRVALHGEASTPPTEVTPSEFPTNG</sequence>
<dbReference type="Gene3D" id="2.60.40.10">
    <property type="entry name" value="Immunoglobulins"/>
    <property type="match status" value="1"/>
</dbReference>
<reference evidence="2 3" key="1">
    <citation type="submission" date="2020-08" db="EMBL/GenBank/DDBJ databases">
        <title>Sequencing the genomes of 1000 actinobacteria strains.</title>
        <authorList>
            <person name="Klenk H.-P."/>
        </authorList>
    </citation>
    <scope>NUCLEOTIDE SEQUENCE [LARGE SCALE GENOMIC DNA]</scope>
    <source>
        <strain evidence="2 3">DSM 45784</strain>
    </source>
</reference>
<keyword evidence="3" id="KW-1185">Reference proteome</keyword>
<dbReference type="AlphaFoldDB" id="A0A7W7D9L4"/>
<evidence type="ECO:0000256" key="1">
    <source>
        <dbReference type="SAM" id="MobiDB-lite"/>
    </source>
</evidence>